<accession>A0ABD1AKH5</accession>
<gene>
    <name evidence="3" type="ORF">V5N11_027195</name>
</gene>
<dbReference type="EMBL" id="JBANAX010000497">
    <property type="protein sequence ID" value="KAL1206631.1"/>
    <property type="molecule type" value="Genomic_DNA"/>
</dbReference>
<dbReference type="Gene3D" id="3.80.10.10">
    <property type="entry name" value="Ribonuclease Inhibitor"/>
    <property type="match status" value="1"/>
</dbReference>
<dbReference type="InterPro" id="IPR053781">
    <property type="entry name" value="F-box_AtFBL13-like"/>
</dbReference>
<dbReference type="Proteomes" id="UP001558713">
    <property type="component" value="Unassembled WGS sequence"/>
</dbReference>
<dbReference type="InterPro" id="IPR006566">
    <property type="entry name" value="FBD"/>
</dbReference>
<organism evidence="3 4">
    <name type="scientific">Cardamine amara subsp. amara</name>
    <dbReference type="NCBI Taxonomy" id="228776"/>
    <lineage>
        <taxon>Eukaryota</taxon>
        <taxon>Viridiplantae</taxon>
        <taxon>Streptophyta</taxon>
        <taxon>Embryophyta</taxon>
        <taxon>Tracheophyta</taxon>
        <taxon>Spermatophyta</taxon>
        <taxon>Magnoliopsida</taxon>
        <taxon>eudicotyledons</taxon>
        <taxon>Gunneridae</taxon>
        <taxon>Pentapetalae</taxon>
        <taxon>rosids</taxon>
        <taxon>malvids</taxon>
        <taxon>Brassicales</taxon>
        <taxon>Brassicaceae</taxon>
        <taxon>Cardamineae</taxon>
        <taxon>Cardamine</taxon>
    </lineage>
</organism>
<dbReference type="SUPFAM" id="SSF81383">
    <property type="entry name" value="F-box domain"/>
    <property type="match status" value="1"/>
</dbReference>
<reference evidence="3 4" key="1">
    <citation type="submission" date="2024-04" db="EMBL/GenBank/DDBJ databases">
        <title>Genome assembly C_amara_ONT_v2.</title>
        <authorList>
            <person name="Yant L."/>
            <person name="Moore C."/>
            <person name="Slenker M."/>
        </authorList>
    </citation>
    <scope>NUCLEOTIDE SEQUENCE [LARGE SCALE GENOMIC DNA]</scope>
    <source>
        <tissue evidence="3">Leaf</tissue>
    </source>
</reference>
<dbReference type="AlphaFoldDB" id="A0ABD1AKH5"/>
<dbReference type="InterPro" id="IPR050232">
    <property type="entry name" value="FBL13/AtMIF1-like"/>
</dbReference>
<evidence type="ECO:0000256" key="1">
    <source>
        <dbReference type="SAM" id="MobiDB-lite"/>
    </source>
</evidence>
<feature type="domain" description="F-box" evidence="2">
    <location>
        <begin position="22"/>
        <end position="58"/>
    </location>
</feature>
<dbReference type="Pfam" id="PF08387">
    <property type="entry name" value="FBD"/>
    <property type="match status" value="1"/>
</dbReference>
<dbReference type="SUPFAM" id="SSF52047">
    <property type="entry name" value="RNI-like"/>
    <property type="match status" value="1"/>
</dbReference>
<dbReference type="InterPro" id="IPR001810">
    <property type="entry name" value="F-box_dom"/>
</dbReference>
<dbReference type="Pfam" id="PF00646">
    <property type="entry name" value="F-box"/>
    <property type="match status" value="1"/>
</dbReference>
<proteinExistence type="predicted"/>
<comment type="caution">
    <text evidence="3">The sequence shown here is derived from an EMBL/GenBank/DDBJ whole genome shotgun (WGS) entry which is preliminary data.</text>
</comment>
<dbReference type="SMART" id="SM00579">
    <property type="entry name" value="FBD"/>
    <property type="match status" value="1"/>
</dbReference>
<evidence type="ECO:0000259" key="2">
    <source>
        <dbReference type="PROSITE" id="PS50181"/>
    </source>
</evidence>
<dbReference type="PANTHER" id="PTHR31900:SF25">
    <property type="entry name" value="FBD DOMAIN-CONTAINING PROTEIN"/>
    <property type="match status" value="1"/>
</dbReference>
<dbReference type="InterPro" id="IPR036047">
    <property type="entry name" value="F-box-like_dom_sf"/>
</dbReference>
<evidence type="ECO:0000313" key="3">
    <source>
        <dbReference type="EMBL" id="KAL1206631.1"/>
    </source>
</evidence>
<dbReference type="Pfam" id="PF24758">
    <property type="entry name" value="LRR_At5g56370"/>
    <property type="match status" value="1"/>
</dbReference>
<protein>
    <submittedName>
        <fullName evidence="3">F-box/FBD/LRR-repeat protein</fullName>
    </submittedName>
</protein>
<dbReference type="InterPro" id="IPR055411">
    <property type="entry name" value="LRR_FXL15/At3g58940/PEG3-like"/>
</dbReference>
<dbReference type="CDD" id="cd22160">
    <property type="entry name" value="F-box_AtFBL13-like"/>
    <property type="match status" value="1"/>
</dbReference>
<evidence type="ECO:0000313" key="4">
    <source>
        <dbReference type="Proteomes" id="UP001558713"/>
    </source>
</evidence>
<feature type="region of interest" description="Disordered" evidence="1">
    <location>
        <begin position="1"/>
        <end position="21"/>
    </location>
</feature>
<dbReference type="InterPro" id="IPR032675">
    <property type="entry name" value="LRR_dom_sf"/>
</dbReference>
<name>A0ABD1AKH5_CARAN</name>
<dbReference type="PANTHER" id="PTHR31900">
    <property type="entry name" value="F-BOX/RNI SUPERFAMILY PROTEIN-RELATED"/>
    <property type="match status" value="1"/>
</dbReference>
<keyword evidence="4" id="KW-1185">Reference proteome</keyword>
<sequence>MVGKGTSKLQARSKKSSSRLKEDKINQLPDALLCQIISHLTTKEAVSTSVLSIRWRSLWLWLPRLELNSRKFQDYNAFLSFGNKFFDSSRVSCIDKLKLTLGKDARTVVDTSCFTSWIDALIKRKIQHLHIRYCFKEINYLDTNRIRLYNCETLVYLRLFGVTVHHAVFVVLPCLKTMYLEKIWFYSEATLEKMISSCPVLENLTIVASDNDTKDYRVHSRSLKRLTIKRDRVAYLYSSPGVVIDAPLLRCLTIDDHESKSFIVNNLETNAKLNVSLYFGLLKYSIESMNYQSMRSSIRDFLLGISRVGNMTICPFTFKLICGCSELEPLPQFGNMSKLCVSLYASNVKCLEKFLRSFPNLKSLILVVNPLNPPSDIISRFYDVSTISIHFVFSLFPQMQFDYFMHYEEKNYQISFPSVPECLLSSLEFVDFKLEIRGHAEEMELVRYFLENSAILKKFTLRLANHSTKDEICKGVFKIPTSSPKCELVIL</sequence>
<dbReference type="PROSITE" id="PS50181">
    <property type="entry name" value="FBOX"/>
    <property type="match status" value="1"/>
</dbReference>